<dbReference type="GO" id="GO:0031177">
    <property type="term" value="F:phosphopantetheine binding"/>
    <property type="evidence" value="ECO:0007669"/>
    <property type="project" value="TreeGrafter"/>
</dbReference>
<keyword evidence="3" id="KW-1185">Reference proteome</keyword>
<proteinExistence type="predicted"/>
<comment type="caution">
    <text evidence="2">The sequence shown here is derived from an EMBL/GenBank/DDBJ whole genome shotgun (WGS) entry which is preliminary data.</text>
</comment>
<dbReference type="EMBL" id="LOIC01000030">
    <property type="protein sequence ID" value="OCA55688.1"/>
    <property type="molecule type" value="Genomic_DNA"/>
</dbReference>
<dbReference type="Gene3D" id="3.40.50.980">
    <property type="match status" value="2"/>
</dbReference>
<evidence type="ECO:0000259" key="1">
    <source>
        <dbReference type="Pfam" id="PF00501"/>
    </source>
</evidence>
<dbReference type="Proteomes" id="UP000092665">
    <property type="component" value="Unassembled WGS sequence"/>
</dbReference>
<organism evidence="2 3">
    <name type="scientific">Photorhabdus namnaonensis</name>
    <dbReference type="NCBI Taxonomy" id="1851568"/>
    <lineage>
        <taxon>Bacteria</taxon>
        <taxon>Pseudomonadati</taxon>
        <taxon>Pseudomonadota</taxon>
        <taxon>Gammaproteobacteria</taxon>
        <taxon>Enterobacterales</taxon>
        <taxon>Morganellaceae</taxon>
        <taxon>Photorhabdus</taxon>
    </lineage>
</organism>
<dbReference type="InterPro" id="IPR000873">
    <property type="entry name" value="AMP-dep_synth/lig_dom"/>
</dbReference>
<dbReference type="Pfam" id="PF00501">
    <property type="entry name" value="AMP-binding"/>
    <property type="match status" value="1"/>
</dbReference>
<dbReference type="GO" id="GO:0009366">
    <property type="term" value="C:enterobactin synthetase complex"/>
    <property type="evidence" value="ECO:0007669"/>
    <property type="project" value="TreeGrafter"/>
</dbReference>
<reference evidence="3" key="1">
    <citation type="submission" date="2015-11" db="EMBL/GenBank/DDBJ databases">
        <authorList>
            <person name="Tobias N.J."/>
            <person name="Mishra B."/>
            <person name="Gupta D.K."/>
            <person name="Thines M."/>
            <person name="Stinear T.P."/>
            <person name="Bode H.B."/>
        </authorList>
    </citation>
    <scope>NUCLEOTIDE SEQUENCE [LARGE SCALE GENOMIC DNA]</scope>
    <source>
        <strain evidence="3">PB45.5</strain>
    </source>
</reference>
<evidence type="ECO:0000313" key="3">
    <source>
        <dbReference type="Proteomes" id="UP000092665"/>
    </source>
</evidence>
<dbReference type="PANTHER" id="PTHR45527">
    <property type="entry name" value="NONRIBOSOMAL PEPTIDE SYNTHETASE"/>
    <property type="match status" value="1"/>
</dbReference>
<gene>
    <name evidence="2" type="primary">grsB_2</name>
    <name evidence="2" type="ORF">Phpb_01221</name>
</gene>
<name>A0A1B8YKN9_9GAMM</name>
<dbReference type="GO" id="GO:0047527">
    <property type="term" value="F:2,3-dihydroxybenzoate-serine ligase activity"/>
    <property type="evidence" value="ECO:0007669"/>
    <property type="project" value="TreeGrafter"/>
</dbReference>
<evidence type="ECO:0000313" key="2">
    <source>
        <dbReference type="EMBL" id="OCA55688.1"/>
    </source>
</evidence>
<dbReference type="GO" id="GO:0005829">
    <property type="term" value="C:cytosol"/>
    <property type="evidence" value="ECO:0007669"/>
    <property type="project" value="TreeGrafter"/>
</dbReference>
<dbReference type="RefSeq" id="WP_065389587.1">
    <property type="nucleotide sequence ID" value="NZ_CAWMQN010000030.1"/>
</dbReference>
<dbReference type="SUPFAM" id="SSF56801">
    <property type="entry name" value="Acetyl-CoA synthetase-like"/>
    <property type="match status" value="1"/>
</dbReference>
<dbReference type="GO" id="GO:0009239">
    <property type="term" value="P:enterobactin biosynthetic process"/>
    <property type="evidence" value="ECO:0007669"/>
    <property type="project" value="TreeGrafter"/>
</dbReference>
<feature type="domain" description="AMP-dependent synthetase/ligase" evidence="1">
    <location>
        <begin position="59"/>
        <end position="179"/>
    </location>
</feature>
<dbReference type="AlphaFoldDB" id="A0A1B8YKN9"/>
<accession>A0A1B8YKN9</accession>
<protein>
    <submittedName>
        <fullName evidence="2">Gramicidin S synthase 2</fullName>
    </submittedName>
</protein>
<dbReference type="PANTHER" id="PTHR45527:SF1">
    <property type="entry name" value="FATTY ACID SYNTHASE"/>
    <property type="match status" value="1"/>
</dbReference>
<dbReference type="GO" id="GO:0043041">
    <property type="term" value="P:amino acid activation for nonribosomal peptide biosynthetic process"/>
    <property type="evidence" value="ECO:0007669"/>
    <property type="project" value="TreeGrafter"/>
</dbReference>
<sequence>MQSTLPIIKWRNILQTGQYRKYDISSTQPETENWTTLNNIKLPASFQRKECLPGLLFSHVRSTPWATAVIHGEERLSYLEMAIGSVHLACYLQNLGCLAGDCVGIFVEPSIEQMIGAWGTLFAGGAYLPLSHDYPEERLRYMIHDSNLKIIFTQEKLKEKLVRLVAENIHIVTLEDVDKSLESSAITCNILHDYLSPDNLACRFKCLNGASRGTACDIELSREFHKLLSAHNSTCGIPHVEFPCQPLSVPVSLKIALRGSKGFSVRYIPGLLSTTVKP</sequence>